<reference evidence="5" key="1">
    <citation type="journal article" date="2019" name="Int. J. Syst. Evol. Microbiol.">
        <title>The Global Catalogue of Microorganisms (GCM) 10K type strain sequencing project: providing services to taxonomists for standard genome sequencing and annotation.</title>
        <authorList>
            <consortium name="The Broad Institute Genomics Platform"/>
            <consortium name="The Broad Institute Genome Sequencing Center for Infectious Disease"/>
            <person name="Wu L."/>
            <person name="Ma J."/>
        </authorList>
    </citation>
    <scope>NUCLEOTIDE SEQUENCE [LARGE SCALE GENOMIC DNA]</scope>
    <source>
        <strain evidence="5">CCUG 56607</strain>
    </source>
</reference>
<feature type="transmembrane region" description="Helical" evidence="2">
    <location>
        <begin position="6"/>
        <end position="25"/>
    </location>
</feature>
<keyword evidence="4" id="KW-0378">Hydrolase</keyword>
<evidence type="ECO:0000256" key="2">
    <source>
        <dbReference type="SAM" id="Phobius"/>
    </source>
</evidence>
<dbReference type="InterPro" id="IPR051532">
    <property type="entry name" value="Ester_Hydrolysis_Enzymes"/>
</dbReference>
<dbReference type="SUPFAM" id="SSF52266">
    <property type="entry name" value="SGNH hydrolase"/>
    <property type="match status" value="1"/>
</dbReference>
<feature type="region of interest" description="Disordered" evidence="1">
    <location>
        <begin position="33"/>
        <end position="65"/>
    </location>
</feature>
<dbReference type="RefSeq" id="WP_386060617.1">
    <property type="nucleotide sequence ID" value="NZ_JBHTKL010000005.1"/>
</dbReference>
<dbReference type="EMBL" id="JBHTKL010000005">
    <property type="protein sequence ID" value="MFD1019919.1"/>
    <property type="molecule type" value="Genomic_DNA"/>
</dbReference>
<keyword evidence="2" id="KW-1133">Transmembrane helix</keyword>
<keyword evidence="2" id="KW-0472">Membrane</keyword>
<gene>
    <name evidence="4" type="ORF">ACFQ2J_12100</name>
</gene>
<name>A0ABW3L1H3_9BACI</name>
<proteinExistence type="predicted"/>
<evidence type="ECO:0000259" key="3">
    <source>
        <dbReference type="Pfam" id="PF13472"/>
    </source>
</evidence>
<dbReference type="CDD" id="cd04506">
    <property type="entry name" value="SGNH_hydrolase_YpmR_like"/>
    <property type="match status" value="1"/>
</dbReference>
<dbReference type="Gene3D" id="3.40.50.1110">
    <property type="entry name" value="SGNH hydrolase"/>
    <property type="match status" value="1"/>
</dbReference>
<dbReference type="InterPro" id="IPR013830">
    <property type="entry name" value="SGNH_hydro"/>
</dbReference>
<protein>
    <submittedName>
        <fullName evidence="4">SGNH/GDSL hydrolase family protein</fullName>
    </submittedName>
</protein>
<evidence type="ECO:0000313" key="5">
    <source>
        <dbReference type="Proteomes" id="UP001596990"/>
    </source>
</evidence>
<keyword evidence="5" id="KW-1185">Reference proteome</keyword>
<dbReference type="InterPro" id="IPR036514">
    <property type="entry name" value="SGNH_hydro_sf"/>
</dbReference>
<evidence type="ECO:0000256" key="1">
    <source>
        <dbReference type="SAM" id="MobiDB-lite"/>
    </source>
</evidence>
<dbReference type="Pfam" id="PF13472">
    <property type="entry name" value="Lipase_GDSL_2"/>
    <property type="match status" value="1"/>
</dbReference>
<feature type="domain" description="SGNH hydrolase-type esterase" evidence="3">
    <location>
        <begin position="94"/>
        <end position="287"/>
    </location>
</feature>
<comment type="caution">
    <text evidence="4">The sequence shown here is derived from an EMBL/GenBank/DDBJ whole genome shotgun (WGS) entry which is preliminary data.</text>
</comment>
<dbReference type="PANTHER" id="PTHR30383:SF27">
    <property type="entry name" value="SPORE GERMINATION LIPASE LIPC"/>
    <property type="match status" value="1"/>
</dbReference>
<sequence>MQKRTIIGIIVAVTIITGLFIIFFLQGQSSSPSGYPSLTDQQENTGENEGDAGNPDEETSSEENNVRDDLRDAFTNVIENAVGLFVKDDLDIVAIGDSLTQGVGDETENGGYVGILENTLSNNGSNQEITIENYGKRGNRTDQLLKRMEKEEIRDSIQQADIVLITIGANDVMKVVKDNFSTLDYNDFKAVQDDYQDRLTEIFSIIYEENPDAKVYLLGLYNPFSTYFNNIPELGQIMNDWNEIGKAVVAKDENSTFIPIEDLFINKEDEFLWKQDHFHPNKNGYKAMAERVLEYIKADVERSQ</sequence>
<feature type="compositionally biased region" description="Acidic residues" evidence="1">
    <location>
        <begin position="46"/>
        <end position="61"/>
    </location>
</feature>
<accession>A0ABW3L1H3</accession>
<dbReference type="GO" id="GO:0016787">
    <property type="term" value="F:hydrolase activity"/>
    <property type="evidence" value="ECO:0007669"/>
    <property type="project" value="UniProtKB-KW"/>
</dbReference>
<dbReference type="PANTHER" id="PTHR30383">
    <property type="entry name" value="THIOESTERASE 1/PROTEASE 1/LYSOPHOSPHOLIPASE L1"/>
    <property type="match status" value="1"/>
</dbReference>
<organism evidence="4 5">
    <name type="scientific">Thalassobacillus hwangdonensis</name>
    <dbReference type="NCBI Taxonomy" id="546108"/>
    <lineage>
        <taxon>Bacteria</taxon>
        <taxon>Bacillati</taxon>
        <taxon>Bacillota</taxon>
        <taxon>Bacilli</taxon>
        <taxon>Bacillales</taxon>
        <taxon>Bacillaceae</taxon>
        <taxon>Thalassobacillus</taxon>
    </lineage>
</organism>
<dbReference type="Proteomes" id="UP001596990">
    <property type="component" value="Unassembled WGS sequence"/>
</dbReference>
<evidence type="ECO:0000313" key="4">
    <source>
        <dbReference type="EMBL" id="MFD1019919.1"/>
    </source>
</evidence>
<keyword evidence="2" id="KW-0812">Transmembrane</keyword>